<keyword evidence="3" id="KW-1185">Reference proteome</keyword>
<dbReference type="EMBL" id="AODH01000025">
    <property type="protein sequence ID" value="EUJ39630.1"/>
    <property type="molecule type" value="Genomic_DNA"/>
</dbReference>
<evidence type="ECO:0000259" key="1">
    <source>
        <dbReference type="PROSITE" id="PS50878"/>
    </source>
</evidence>
<organism evidence="2 3">
    <name type="scientific">Brochothrix campestris FSL F6-1037</name>
    <dbReference type="NCBI Taxonomy" id="1265861"/>
    <lineage>
        <taxon>Bacteria</taxon>
        <taxon>Bacillati</taxon>
        <taxon>Bacillota</taxon>
        <taxon>Bacilli</taxon>
        <taxon>Bacillales</taxon>
        <taxon>Listeriaceae</taxon>
        <taxon>Brochothrix</taxon>
    </lineage>
</organism>
<feature type="domain" description="Reverse transcriptase" evidence="1">
    <location>
        <begin position="1"/>
        <end position="229"/>
    </location>
</feature>
<gene>
    <name evidence="2" type="ORF">BCAMP_06837</name>
</gene>
<sequence length="350" mass="40484">MICERVKQLHTDSLVECISLPIESRSEKSDKAEVILNWWENLEQAQIRHAIKYEYCGHTDVSNCYDSIYTHTISWAIHTKEWAKLSENRSQHKGIGNKIDAKITHMRHGQTNGIPQGSVLMDFIAEVVLSYADSKLTASLKELNLSDFYIMRYRDDYRIFSNSKDTVERIIKALSETLAEINMKLNTSKTFISSDIIKDAIKPDKLYWDVKRSSLEYKESGKIAFKLSIQKHLIQIKLLADKYPHSGSIRRALSDIYKYRISELDSTPNDINQLISITIDIMMKNPNTIEHCVVILSKLVTLIEKDRISDIIDKITCKFESTPNTDFVELWLQRLSIVDDRDKAYNSKNL</sequence>
<proteinExistence type="predicted"/>
<dbReference type="Proteomes" id="UP000019243">
    <property type="component" value="Unassembled WGS sequence"/>
</dbReference>
<dbReference type="Pfam" id="PF00078">
    <property type="entry name" value="RVT_1"/>
    <property type="match status" value="1"/>
</dbReference>
<accession>W7CSH5</accession>
<dbReference type="PATRIC" id="fig|1265861.3.peg.1355"/>
<reference evidence="2 3" key="1">
    <citation type="submission" date="2012-12" db="EMBL/GenBank/DDBJ databases">
        <title>Novel taxa of Listeriaceae from agricultural environments in the United States.</title>
        <authorList>
            <person name="den Bakker H.C."/>
            <person name="Allred A."/>
            <person name="Warchocki S."/>
            <person name="Wright E.M."/>
            <person name="Burrell A."/>
            <person name="Nightingale K.K."/>
            <person name="Kephart D."/>
            <person name="Wiedmann M."/>
        </authorList>
    </citation>
    <scope>NUCLEOTIDE SEQUENCE [LARGE SCALE GENOMIC DNA]</scope>
    <source>
        <strain evidence="2 3">FSL F6-1037</strain>
    </source>
</reference>
<dbReference type="RefSeq" id="WP_232217932.1">
    <property type="nucleotide sequence ID" value="NZ_AODH01000025.1"/>
</dbReference>
<comment type="caution">
    <text evidence="2">The sequence shown here is derived from an EMBL/GenBank/DDBJ whole genome shotgun (WGS) entry which is preliminary data.</text>
</comment>
<evidence type="ECO:0000313" key="3">
    <source>
        <dbReference type="Proteomes" id="UP000019243"/>
    </source>
</evidence>
<dbReference type="SUPFAM" id="SSF56672">
    <property type="entry name" value="DNA/RNA polymerases"/>
    <property type="match status" value="1"/>
</dbReference>
<dbReference type="STRING" id="1265861.BCAMP_06837"/>
<protein>
    <submittedName>
        <fullName evidence="2">CorA</fullName>
    </submittedName>
</protein>
<dbReference type="InterPro" id="IPR043502">
    <property type="entry name" value="DNA/RNA_pol_sf"/>
</dbReference>
<dbReference type="PROSITE" id="PS50878">
    <property type="entry name" value="RT_POL"/>
    <property type="match status" value="1"/>
</dbReference>
<evidence type="ECO:0000313" key="2">
    <source>
        <dbReference type="EMBL" id="EUJ39630.1"/>
    </source>
</evidence>
<dbReference type="CDD" id="cd01646">
    <property type="entry name" value="RT_Bac_retron_I"/>
    <property type="match status" value="1"/>
</dbReference>
<dbReference type="AlphaFoldDB" id="W7CSH5"/>
<name>W7CSH5_9LIST</name>
<dbReference type="InterPro" id="IPR000477">
    <property type="entry name" value="RT_dom"/>
</dbReference>